<dbReference type="Proteomes" id="UP000256562">
    <property type="component" value="Unassembled WGS sequence"/>
</dbReference>
<dbReference type="SUPFAM" id="SSF56300">
    <property type="entry name" value="Metallo-dependent phosphatases"/>
    <property type="match status" value="1"/>
</dbReference>
<name>A0A2K3Z8U8_9STAP</name>
<sequence>MYKLIVVSDNHSEPGVLYDIYDKHDDADAYFHLGDSEFEYNDTELSLYKRVKGNMDFYPEFPESKIEQYGDIKVFITHGHLYGVNASRENLAQQAANQHAQFAFYGHTHIARYEHIHNVHLINPGSISKSRSHIEETYCEVKIENKSAIINFRNRQHEIIKSIRIDVI</sequence>
<keyword evidence="2" id="KW-0479">Metal-binding</keyword>
<evidence type="ECO:0000313" key="4">
    <source>
        <dbReference type="EMBL" id="MBH9581735.1"/>
    </source>
</evidence>
<comment type="cofactor">
    <cofactor evidence="2">
        <name>a divalent metal cation</name>
        <dbReference type="ChEBI" id="CHEBI:60240"/>
    </cofactor>
</comment>
<dbReference type="EMBL" id="JAEDAQ010000018">
    <property type="protein sequence ID" value="MBH9581735.1"/>
    <property type="molecule type" value="Genomic_DNA"/>
</dbReference>
<organism evidence="5 6">
    <name type="scientific">Staphylococcus felis</name>
    <dbReference type="NCBI Taxonomy" id="46127"/>
    <lineage>
        <taxon>Bacteria</taxon>
        <taxon>Bacillati</taxon>
        <taxon>Bacillota</taxon>
        <taxon>Bacilli</taxon>
        <taxon>Bacillales</taxon>
        <taxon>Staphylococcaceae</taxon>
        <taxon>Staphylococcus</taxon>
    </lineage>
</organism>
<dbReference type="Proteomes" id="UP000597038">
    <property type="component" value="Unassembled WGS sequence"/>
</dbReference>
<dbReference type="PANTHER" id="PTHR11124">
    <property type="entry name" value="VACUOLAR SORTING PROTEIN VPS29"/>
    <property type="match status" value="1"/>
</dbReference>
<dbReference type="EC" id="3.1.4.-" evidence="2"/>
<dbReference type="Gene3D" id="3.60.21.10">
    <property type="match status" value="1"/>
</dbReference>
<dbReference type="RefSeq" id="WP_103210138.1">
    <property type="nucleotide sequence ID" value="NZ_CP014834.2"/>
</dbReference>
<dbReference type="GO" id="GO:0016787">
    <property type="term" value="F:hydrolase activity"/>
    <property type="evidence" value="ECO:0007669"/>
    <property type="project" value="UniProtKB-UniRule"/>
</dbReference>
<feature type="domain" description="Calcineurin-like phosphoesterase" evidence="3">
    <location>
        <begin position="3"/>
        <end position="146"/>
    </location>
</feature>
<evidence type="ECO:0000256" key="1">
    <source>
        <dbReference type="ARBA" id="ARBA00008950"/>
    </source>
</evidence>
<evidence type="ECO:0000256" key="2">
    <source>
        <dbReference type="RuleBase" id="RU362039"/>
    </source>
</evidence>
<keyword evidence="7" id="KW-1185">Reference proteome</keyword>
<dbReference type="GO" id="GO:0046872">
    <property type="term" value="F:metal ion binding"/>
    <property type="evidence" value="ECO:0007669"/>
    <property type="project" value="UniProtKB-KW"/>
</dbReference>
<accession>A0A2K3Z8U8</accession>
<reference evidence="5 6" key="1">
    <citation type="journal article" date="2018" name="Vet. Microbiol.">
        <title>Characterisation of Staphylococcus felis isolated from cats using whole genome sequencing.</title>
        <authorList>
            <person name="Worthing K."/>
            <person name="Pang S."/>
            <person name="Trott D.J."/>
            <person name="Abraham S."/>
            <person name="Coombs G.W."/>
            <person name="Jordan D."/>
            <person name="McIntyre L."/>
            <person name="Davies M.R."/>
            <person name="Norris J."/>
        </authorList>
    </citation>
    <scope>NUCLEOTIDE SEQUENCE [LARGE SCALE GENOMIC DNA]</scope>
    <source>
        <strain evidence="5 6">F9</strain>
    </source>
</reference>
<dbReference type="OrthoDB" id="9800565at2"/>
<reference evidence="4 7" key="2">
    <citation type="submission" date="2020-12" db="EMBL/GenBank/DDBJ databases">
        <title>Genomic analysis of Staphylococcus felis from a cat with skin infection.</title>
        <authorList>
            <person name="Aslantas O."/>
            <person name="Keskin O."/>
            <person name="Buyukaltay K."/>
            <person name="Gullu Yucetepe A."/>
        </authorList>
    </citation>
    <scope>NUCLEOTIDE SEQUENCE [LARGE SCALE GENOMIC DNA]</scope>
    <source>
        <strain evidence="4 7">HARRANVET</strain>
    </source>
</reference>
<proteinExistence type="inferred from homology"/>
<comment type="similarity">
    <text evidence="1 2">Belongs to the metallophosphoesterase superfamily. YfcE family.</text>
</comment>
<dbReference type="EMBL" id="QKXQ01000351">
    <property type="protein sequence ID" value="REH94528.1"/>
    <property type="molecule type" value="Genomic_DNA"/>
</dbReference>
<dbReference type="Pfam" id="PF12850">
    <property type="entry name" value="Metallophos_2"/>
    <property type="match status" value="1"/>
</dbReference>
<evidence type="ECO:0000313" key="6">
    <source>
        <dbReference type="Proteomes" id="UP000256562"/>
    </source>
</evidence>
<dbReference type="NCBIfam" id="TIGR00040">
    <property type="entry name" value="yfcE"/>
    <property type="match status" value="1"/>
</dbReference>
<dbReference type="InterPro" id="IPR024654">
    <property type="entry name" value="Calcineurin-like_PHP_lpxH"/>
</dbReference>
<dbReference type="InterPro" id="IPR000979">
    <property type="entry name" value="Phosphodiesterase_MJ0936/Vps29"/>
</dbReference>
<dbReference type="KEGG" id="sfq:C7J90_07545"/>
<evidence type="ECO:0000313" key="5">
    <source>
        <dbReference type="EMBL" id="REH94528.1"/>
    </source>
</evidence>
<protein>
    <recommendedName>
        <fullName evidence="2">Phosphoesterase</fullName>
        <ecNumber evidence="2">3.1.4.-</ecNumber>
    </recommendedName>
</protein>
<gene>
    <name evidence="5" type="ORF">DOS83_07585</name>
    <name evidence="4" type="ORF">I9026_10150</name>
</gene>
<evidence type="ECO:0000259" key="3">
    <source>
        <dbReference type="Pfam" id="PF12850"/>
    </source>
</evidence>
<dbReference type="GeneID" id="48058077"/>
<evidence type="ECO:0000313" key="7">
    <source>
        <dbReference type="Proteomes" id="UP000597038"/>
    </source>
</evidence>
<comment type="caution">
    <text evidence="5">The sequence shown here is derived from an EMBL/GenBank/DDBJ whole genome shotgun (WGS) entry which is preliminary data.</text>
</comment>
<dbReference type="InterPro" id="IPR029052">
    <property type="entry name" value="Metallo-depent_PP-like"/>
</dbReference>
<dbReference type="AlphaFoldDB" id="A0A2K3Z8U8"/>